<keyword evidence="3" id="KW-0949">S-adenosyl-L-methionine</keyword>
<dbReference type="PROSITE" id="PS01184">
    <property type="entry name" value="UBIE_2"/>
    <property type="match status" value="1"/>
</dbReference>
<dbReference type="AlphaFoldDB" id="A0A068NN56"/>
<protein>
    <submittedName>
        <fullName evidence="6">Type 11 methyltransferase</fullName>
    </submittedName>
</protein>
<keyword evidence="4" id="KW-0472">Membrane</keyword>
<evidence type="ECO:0000313" key="7">
    <source>
        <dbReference type="Proteomes" id="UP000027982"/>
    </source>
</evidence>
<dbReference type="Proteomes" id="UP000027982">
    <property type="component" value="Chromosome"/>
</dbReference>
<feature type="domain" description="Methyltransferase type 11" evidence="5">
    <location>
        <begin position="89"/>
        <end position="197"/>
    </location>
</feature>
<reference evidence="6 7" key="1">
    <citation type="journal article" date="2014" name="PLoS ONE">
        <title>The first complete genome sequence of the class fimbriimonadia in the phylum armatimonadetes.</title>
        <authorList>
            <person name="Hu Z.Y."/>
            <person name="Wang Y.Z."/>
            <person name="Im W.T."/>
            <person name="Wang S.Y."/>
            <person name="Zhao G.P."/>
            <person name="Zheng H.J."/>
            <person name="Quan Z.X."/>
        </authorList>
    </citation>
    <scope>NUCLEOTIDE SEQUENCE [LARGE SCALE GENOMIC DNA]</scope>
    <source>
        <strain evidence="6">Gsoil 348</strain>
    </source>
</reference>
<dbReference type="InterPro" id="IPR029063">
    <property type="entry name" value="SAM-dependent_MTases_sf"/>
</dbReference>
<dbReference type="GO" id="GO:0008757">
    <property type="term" value="F:S-adenosylmethionine-dependent methyltransferase activity"/>
    <property type="evidence" value="ECO:0007669"/>
    <property type="project" value="InterPro"/>
</dbReference>
<keyword evidence="4" id="KW-1133">Transmembrane helix</keyword>
<gene>
    <name evidence="6" type="ORF">OP10G_1620</name>
</gene>
<dbReference type="STRING" id="661478.OP10G_1620"/>
<accession>A0A068NN56</accession>
<dbReference type="InterPro" id="IPR023576">
    <property type="entry name" value="UbiE/COQ5_MeTrFase_CS"/>
</dbReference>
<dbReference type="Pfam" id="PF08241">
    <property type="entry name" value="Methyltransf_11"/>
    <property type="match status" value="1"/>
</dbReference>
<dbReference type="PANTHER" id="PTHR45277">
    <property type="entry name" value="EXPRESSED PROTEIN"/>
    <property type="match status" value="1"/>
</dbReference>
<dbReference type="CDD" id="cd02440">
    <property type="entry name" value="AdoMet_MTases"/>
    <property type="match status" value="1"/>
</dbReference>
<evidence type="ECO:0000256" key="3">
    <source>
        <dbReference type="ARBA" id="ARBA00022691"/>
    </source>
</evidence>
<feature type="transmembrane region" description="Helical" evidence="4">
    <location>
        <begin position="12"/>
        <end position="37"/>
    </location>
</feature>
<keyword evidence="2 6" id="KW-0808">Transferase</keyword>
<keyword evidence="4" id="KW-0812">Transmembrane</keyword>
<keyword evidence="1 6" id="KW-0489">Methyltransferase</keyword>
<evidence type="ECO:0000313" key="6">
    <source>
        <dbReference type="EMBL" id="AIE84988.1"/>
    </source>
</evidence>
<dbReference type="HOGENOM" id="CLU_076542_0_0_0"/>
<proteinExistence type="predicted"/>
<organism evidence="6 7">
    <name type="scientific">Fimbriimonas ginsengisoli Gsoil 348</name>
    <dbReference type="NCBI Taxonomy" id="661478"/>
    <lineage>
        <taxon>Bacteria</taxon>
        <taxon>Bacillati</taxon>
        <taxon>Armatimonadota</taxon>
        <taxon>Fimbriimonadia</taxon>
        <taxon>Fimbriimonadales</taxon>
        <taxon>Fimbriimonadaceae</taxon>
        <taxon>Fimbriimonas</taxon>
    </lineage>
</organism>
<dbReference type="SUPFAM" id="SSF53335">
    <property type="entry name" value="S-adenosyl-L-methionine-dependent methyltransferases"/>
    <property type="match status" value="1"/>
</dbReference>
<evidence type="ECO:0000256" key="2">
    <source>
        <dbReference type="ARBA" id="ARBA00022679"/>
    </source>
</evidence>
<dbReference type="KEGG" id="fgi:OP10G_1620"/>
<name>A0A068NN56_FIMGI</name>
<evidence type="ECO:0000256" key="4">
    <source>
        <dbReference type="SAM" id="Phobius"/>
    </source>
</evidence>
<dbReference type="eggNOG" id="COG2226">
    <property type="taxonomic scope" value="Bacteria"/>
</dbReference>
<dbReference type="InterPro" id="IPR013216">
    <property type="entry name" value="Methyltransf_11"/>
</dbReference>
<evidence type="ECO:0000259" key="5">
    <source>
        <dbReference type="Pfam" id="PF08241"/>
    </source>
</evidence>
<feature type="transmembrane region" description="Helical" evidence="4">
    <location>
        <begin position="43"/>
        <end position="63"/>
    </location>
</feature>
<keyword evidence="7" id="KW-1185">Reference proteome</keyword>
<dbReference type="GO" id="GO:0032259">
    <property type="term" value="P:methylation"/>
    <property type="evidence" value="ECO:0007669"/>
    <property type="project" value="UniProtKB-KW"/>
</dbReference>
<sequence>MTRPQFAMKPNYGIDAPVVVRNLAAIGGVLIVLAIFLGSRSGFFAPFLWAGISMAGTAAVMWSGSRFGKIAMRDRLVESLGLTGSERVLDIGCGRGLLLIGVAKKLKSGRAVGVDLWRKVDQSGNDRKETLYNARAERVEERVELHTGNMLELPFEPDSFDCVVSSWAIHNLPQKEQRRQALLEAVRVLKPGGKVLIVDIGSVGFYADVLREARMQDVQLSGPNFLFVTPSRQVSARK</sequence>
<evidence type="ECO:0000256" key="1">
    <source>
        <dbReference type="ARBA" id="ARBA00022603"/>
    </source>
</evidence>
<dbReference type="PANTHER" id="PTHR45277:SF1">
    <property type="entry name" value="EXPRESSED PROTEIN"/>
    <property type="match status" value="1"/>
</dbReference>
<dbReference type="Gene3D" id="3.40.50.150">
    <property type="entry name" value="Vaccinia Virus protein VP39"/>
    <property type="match status" value="1"/>
</dbReference>
<dbReference type="EMBL" id="CP007139">
    <property type="protein sequence ID" value="AIE84988.1"/>
    <property type="molecule type" value="Genomic_DNA"/>
</dbReference>